<dbReference type="PANTHER" id="PTHR42749:SF8">
    <property type="entry name" value="HSP70 FAMILY PROTEIN (AFU_ORTHOLOGUE AFUA_3G13740)"/>
    <property type="match status" value="1"/>
</dbReference>
<evidence type="ECO:0008006" key="4">
    <source>
        <dbReference type="Google" id="ProtNLM"/>
    </source>
</evidence>
<evidence type="ECO:0000256" key="1">
    <source>
        <dbReference type="SAM" id="MobiDB-lite"/>
    </source>
</evidence>
<name>A0A6A5Y671_9PLEO</name>
<keyword evidence="3" id="KW-1185">Reference proteome</keyword>
<dbReference type="RefSeq" id="XP_033389042.1">
    <property type="nucleotide sequence ID" value="XM_033532609.1"/>
</dbReference>
<proteinExistence type="predicted"/>
<accession>A0A6A5Y671</accession>
<dbReference type="InterPro" id="IPR043129">
    <property type="entry name" value="ATPase_NBD"/>
</dbReference>
<dbReference type="OrthoDB" id="2963168at2759"/>
<evidence type="ECO:0000313" key="2">
    <source>
        <dbReference type="EMBL" id="KAF2020703.1"/>
    </source>
</evidence>
<organism evidence="2 3">
    <name type="scientific">Aaosphaeria arxii CBS 175.79</name>
    <dbReference type="NCBI Taxonomy" id="1450172"/>
    <lineage>
        <taxon>Eukaryota</taxon>
        <taxon>Fungi</taxon>
        <taxon>Dikarya</taxon>
        <taxon>Ascomycota</taxon>
        <taxon>Pezizomycotina</taxon>
        <taxon>Dothideomycetes</taxon>
        <taxon>Pleosporomycetidae</taxon>
        <taxon>Pleosporales</taxon>
        <taxon>Pleosporales incertae sedis</taxon>
        <taxon>Aaosphaeria</taxon>
    </lineage>
</organism>
<dbReference type="PANTHER" id="PTHR42749">
    <property type="entry name" value="CELL SHAPE-DETERMINING PROTEIN MREB"/>
    <property type="match status" value="1"/>
</dbReference>
<dbReference type="GeneID" id="54290006"/>
<dbReference type="EMBL" id="ML978066">
    <property type="protein sequence ID" value="KAF2020703.1"/>
    <property type="molecule type" value="Genomic_DNA"/>
</dbReference>
<dbReference type="Proteomes" id="UP000799778">
    <property type="component" value="Unassembled WGS sequence"/>
</dbReference>
<evidence type="ECO:0000313" key="3">
    <source>
        <dbReference type="Proteomes" id="UP000799778"/>
    </source>
</evidence>
<feature type="region of interest" description="Disordered" evidence="1">
    <location>
        <begin position="1"/>
        <end position="50"/>
    </location>
</feature>
<dbReference type="CDD" id="cd10170">
    <property type="entry name" value="ASKHA_NBD_HSP70"/>
    <property type="match status" value="1"/>
</dbReference>
<dbReference type="Gene3D" id="3.90.640.10">
    <property type="entry name" value="Actin, Chain A, domain 4"/>
    <property type="match status" value="1"/>
</dbReference>
<gene>
    <name evidence="2" type="ORF">BU24DRAFT_469468</name>
</gene>
<dbReference type="Gene3D" id="3.30.420.40">
    <property type="match status" value="2"/>
</dbReference>
<reference evidence="2" key="1">
    <citation type="journal article" date="2020" name="Stud. Mycol.">
        <title>101 Dothideomycetes genomes: a test case for predicting lifestyles and emergence of pathogens.</title>
        <authorList>
            <person name="Haridas S."/>
            <person name="Albert R."/>
            <person name="Binder M."/>
            <person name="Bloem J."/>
            <person name="Labutti K."/>
            <person name="Salamov A."/>
            <person name="Andreopoulos B."/>
            <person name="Baker S."/>
            <person name="Barry K."/>
            <person name="Bills G."/>
            <person name="Bluhm B."/>
            <person name="Cannon C."/>
            <person name="Castanera R."/>
            <person name="Culley D."/>
            <person name="Daum C."/>
            <person name="Ezra D."/>
            <person name="Gonzalez J."/>
            <person name="Henrissat B."/>
            <person name="Kuo A."/>
            <person name="Liang C."/>
            <person name="Lipzen A."/>
            <person name="Lutzoni F."/>
            <person name="Magnuson J."/>
            <person name="Mondo S."/>
            <person name="Nolan M."/>
            <person name="Ohm R."/>
            <person name="Pangilinan J."/>
            <person name="Park H.-J."/>
            <person name="Ramirez L."/>
            <person name="Alfaro M."/>
            <person name="Sun H."/>
            <person name="Tritt A."/>
            <person name="Yoshinaga Y."/>
            <person name="Zwiers L.-H."/>
            <person name="Turgeon B."/>
            <person name="Goodwin S."/>
            <person name="Spatafora J."/>
            <person name="Crous P."/>
            <person name="Grigoriev I."/>
        </authorList>
    </citation>
    <scope>NUCLEOTIDE SEQUENCE</scope>
    <source>
        <strain evidence="2">CBS 175.79</strain>
    </source>
</reference>
<dbReference type="SUPFAM" id="SSF53067">
    <property type="entry name" value="Actin-like ATPase domain"/>
    <property type="match status" value="2"/>
</dbReference>
<sequence>MSKRRRNYPLSSDDEATLSSRQKQRVSRRLRERDMLTPPETDASSTNPTAADFEEDYKISVDWGTTFTTVAYVKRGVDIETCGISTLPSLTSFSMTTDPARQIPTESYYPPTILDSELQPEHESHGPNDQDTVPCPGYLHGWEVQETLGTEYTEEEEENHNISDGRLSRMKLLLDNTEFTREIRDTLETKIGGLKKRNIVRSSFDVITHYLTVLLCQLKEFLQTHEGFHDRSTAELIISVPVSWTPKANNTMCQCMIEAMRRSGVGLNEHNSVPKLFMVNESEAAATYALQRSIYTLRRSEVFVLVDAGGGTVDVGCYRVRDTEPLRLDKEINPTEGALCGSSNVNQRFLAMLLQDLREAGYFEDESKAELLRNRIDTITMPRFESSVKRMAEFSTERSYVCSVPGLKPNEKFARFKRENYVLSHNDMKRLFERSFIEIERLIRSQIGKSIVNIDKVLIVGGFSDSVALRGFLESLKDRINDERSGQGLSLIEFILPQYNNLTHGFECATGVAKGALLRALDKENGPSRTIACSFGFLRHIPHESKLYRLKDFREPIKQGIMSLHDGEEYLADTITWAIKVGDGPLAPIHRKTYIGEYIWRNKTEDWTKFEALYASQVCNKDHFQVDSLYNRGKVEKIGSIRLDLNWLKRKPQIRPRRIQIGNRTVKRIVLNVLVEFVLIDRNLTFNVRWLPHNGANVMEASETTTVSVVGAFEPGTN</sequence>
<protein>
    <recommendedName>
        <fullName evidence="4">Actin-like ATPase domain-containing protein</fullName>
    </recommendedName>
</protein>
<dbReference type="AlphaFoldDB" id="A0A6A5Y671"/>